<feature type="region of interest" description="Disordered" evidence="1">
    <location>
        <begin position="287"/>
        <end position="312"/>
    </location>
</feature>
<feature type="transmembrane region" description="Helical" evidence="2">
    <location>
        <begin position="181"/>
        <end position="204"/>
    </location>
</feature>
<feature type="compositionally biased region" description="Basic residues" evidence="1">
    <location>
        <begin position="300"/>
        <end position="310"/>
    </location>
</feature>
<reference evidence="4 5" key="1">
    <citation type="submission" date="2016-06" db="EMBL/GenBank/DDBJ databases">
        <authorList>
            <person name="Kjaerup R.B."/>
            <person name="Dalgaard T.S."/>
            <person name="Juul-Madsen H.R."/>
        </authorList>
    </citation>
    <scope>NUCLEOTIDE SEQUENCE [LARGE SCALE GENOMIC DNA]</scope>
    <source>
        <strain evidence="4 5">Pb300</strain>
    </source>
</reference>
<evidence type="ECO:0000313" key="4">
    <source>
        <dbReference type="EMBL" id="ODH28070.1"/>
    </source>
</evidence>
<dbReference type="VEuPathDB" id="FungiDB:PABG_05730"/>
<evidence type="ECO:0000313" key="5">
    <source>
        <dbReference type="Proteomes" id="UP000242814"/>
    </source>
</evidence>
<keyword evidence="2" id="KW-1133">Transmembrane helix</keyword>
<keyword evidence="2" id="KW-0812">Transmembrane</keyword>
<accession>A0A1D2JEJ0</accession>
<evidence type="ECO:0000259" key="3">
    <source>
        <dbReference type="Pfam" id="PF20684"/>
    </source>
</evidence>
<dbReference type="AlphaFoldDB" id="A0A1D2JEJ0"/>
<comment type="caution">
    <text evidence="4">The sequence shown here is derived from an EMBL/GenBank/DDBJ whole genome shotgun (WGS) entry which is preliminary data.</text>
</comment>
<dbReference type="InterPro" id="IPR049326">
    <property type="entry name" value="Rhodopsin_dom_fungi"/>
</dbReference>
<gene>
    <name evidence="4" type="ORF">ACO22_04008</name>
</gene>
<feature type="compositionally biased region" description="Polar residues" evidence="1">
    <location>
        <begin position="416"/>
        <end position="429"/>
    </location>
</feature>
<feature type="transmembrane region" description="Helical" evidence="2">
    <location>
        <begin position="216"/>
        <end position="237"/>
    </location>
</feature>
<keyword evidence="2" id="KW-0472">Membrane</keyword>
<evidence type="ECO:0000256" key="2">
    <source>
        <dbReference type="SAM" id="Phobius"/>
    </source>
</evidence>
<feature type="transmembrane region" description="Helical" evidence="2">
    <location>
        <begin position="106"/>
        <end position="128"/>
    </location>
</feature>
<sequence>MATSILRPLPPGVSEPLAADTYNDRGGFIAIITALCLGFALVSLGIRAYVQYSRHVVRRDDFVLLAATILFCTQSSVVFLQIAYGWGKSEELLRGQNQIPLLKATYAADMLFILTHCVSKSSAAMFYLRISPSRNHLFVVWGLVCSSVIWAVISMLLIALGCDHTRPWTDVGSECRSMFPRWQFIGAFDIITEFGLAIVSFFLVAGVQMPMIRKAVVVLAFSSRLLVAFPASFHLHYVEKMLDSPDHTLVGAYVTICLQLELSYGIMANTVPCLKPFMAAYEDTGKPSYRARSNSGNSKSKSRSSRKRKSSRDIYTLSTISSSVKFPKFKNPWASNSNTMLLSSQPPSSPLPRAPPRAKQPLGAGEISYTATVRHSSQGRDDPSLESDDSNRLIIKKDVNWNVECSKSGERETEPAPTNHQSGRASSGN</sequence>
<feature type="transmembrane region" description="Helical" evidence="2">
    <location>
        <begin position="140"/>
        <end position="161"/>
    </location>
</feature>
<organism evidence="4 5">
    <name type="scientific">Paracoccidioides brasiliensis</name>
    <dbReference type="NCBI Taxonomy" id="121759"/>
    <lineage>
        <taxon>Eukaryota</taxon>
        <taxon>Fungi</taxon>
        <taxon>Dikarya</taxon>
        <taxon>Ascomycota</taxon>
        <taxon>Pezizomycotina</taxon>
        <taxon>Eurotiomycetes</taxon>
        <taxon>Eurotiomycetidae</taxon>
        <taxon>Onygenales</taxon>
        <taxon>Ajellomycetaceae</taxon>
        <taxon>Paracoccidioides</taxon>
    </lineage>
</organism>
<dbReference type="Proteomes" id="UP000242814">
    <property type="component" value="Unassembled WGS sequence"/>
</dbReference>
<dbReference type="PANTHER" id="PTHR39614:SF2">
    <property type="entry name" value="INTEGRAL MEMBRANE PROTEIN"/>
    <property type="match status" value="1"/>
</dbReference>
<dbReference type="VEuPathDB" id="FungiDB:PADG_06065"/>
<dbReference type="EMBL" id="LZYO01000151">
    <property type="protein sequence ID" value="ODH28070.1"/>
    <property type="molecule type" value="Genomic_DNA"/>
</dbReference>
<feature type="transmembrane region" description="Helical" evidence="2">
    <location>
        <begin position="62"/>
        <end position="86"/>
    </location>
</feature>
<feature type="compositionally biased region" description="Basic and acidic residues" evidence="1">
    <location>
        <begin position="378"/>
        <end position="399"/>
    </location>
</feature>
<dbReference type="Pfam" id="PF20684">
    <property type="entry name" value="Fung_rhodopsin"/>
    <property type="match status" value="1"/>
</dbReference>
<protein>
    <recommendedName>
        <fullName evidence="3">Rhodopsin domain-containing protein</fullName>
    </recommendedName>
</protein>
<proteinExistence type="predicted"/>
<feature type="domain" description="Rhodopsin" evidence="3">
    <location>
        <begin position="47"/>
        <end position="278"/>
    </location>
</feature>
<feature type="region of interest" description="Disordered" evidence="1">
    <location>
        <begin position="337"/>
        <end position="429"/>
    </location>
</feature>
<name>A0A1D2JEJ0_PARBR</name>
<evidence type="ECO:0000256" key="1">
    <source>
        <dbReference type="SAM" id="MobiDB-lite"/>
    </source>
</evidence>
<dbReference type="PANTHER" id="PTHR39614">
    <property type="entry name" value="INTEGRAL MEMBRANE PROTEIN"/>
    <property type="match status" value="1"/>
</dbReference>
<feature type="transmembrane region" description="Helical" evidence="2">
    <location>
        <begin position="27"/>
        <end position="50"/>
    </location>
</feature>